<dbReference type="EMBL" id="LT906468">
    <property type="protein sequence ID" value="SNV60373.1"/>
    <property type="molecule type" value="Genomic_DNA"/>
</dbReference>
<evidence type="ECO:0000256" key="1">
    <source>
        <dbReference type="SAM" id="SignalP"/>
    </source>
</evidence>
<dbReference type="Proteomes" id="UP000215355">
    <property type="component" value="Chromosome 1"/>
</dbReference>
<organism evidence="2 3">
    <name type="scientific">Sphingobacterium mizutaii</name>
    <dbReference type="NCBI Taxonomy" id="1010"/>
    <lineage>
        <taxon>Bacteria</taxon>
        <taxon>Pseudomonadati</taxon>
        <taxon>Bacteroidota</taxon>
        <taxon>Sphingobacteriia</taxon>
        <taxon>Sphingobacteriales</taxon>
        <taxon>Sphingobacteriaceae</taxon>
        <taxon>Sphingobacterium</taxon>
    </lineage>
</organism>
<reference evidence="2 3" key="1">
    <citation type="submission" date="2017-06" db="EMBL/GenBank/DDBJ databases">
        <authorList>
            <consortium name="Pathogen Informatics"/>
        </authorList>
    </citation>
    <scope>NUCLEOTIDE SEQUENCE [LARGE SCALE GENOMIC DNA]</scope>
    <source>
        <strain evidence="2 3">NCTC12149</strain>
    </source>
</reference>
<feature type="chain" id="PRO_5042483130" description="YD repeat-containing protein" evidence="1">
    <location>
        <begin position="22"/>
        <end position="263"/>
    </location>
</feature>
<protein>
    <recommendedName>
        <fullName evidence="4">YD repeat-containing protein</fullName>
    </recommendedName>
</protein>
<evidence type="ECO:0008006" key="4">
    <source>
        <dbReference type="Google" id="ProtNLM"/>
    </source>
</evidence>
<dbReference type="AlphaFoldDB" id="A0AAJ4XE85"/>
<evidence type="ECO:0000313" key="3">
    <source>
        <dbReference type="Proteomes" id="UP000215355"/>
    </source>
</evidence>
<keyword evidence="1" id="KW-0732">Signal</keyword>
<name>A0AAJ4XE85_9SPHI</name>
<dbReference type="KEGG" id="smiz:4412673_03601"/>
<proteinExistence type="predicted"/>
<sequence>MKKYFYILSALFLTVTLGACSKDKEHCDPDDEESPCYVGLAVGDKLLLTEEKTNGKSEMRFEYNDQNQVIVRYVHGVDGSVVTENFTYSGNHATKVERRSDGQLVMSEVYYYGSGDKPTTGVLKDNKGKIIANVIYAYSEKTVTETSFNMEGEQIGSHTYTFDSSGKNIIKTVIRIQNLPLSTLEYGDYDDKPCRYTNYPWMWKLGSMNNARSHSLITGSSVTRNDRWEYTYNQAGYPIKAEVYDRATDELLETRVFTYKKAN</sequence>
<feature type="signal peptide" evidence="1">
    <location>
        <begin position="1"/>
        <end position="21"/>
    </location>
</feature>
<accession>A0AAJ4XE85</accession>
<evidence type="ECO:0000313" key="2">
    <source>
        <dbReference type="EMBL" id="SNV60373.1"/>
    </source>
</evidence>
<gene>
    <name evidence="2" type="ORF">SAMEA4412673_03601</name>
</gene>
<dbReference type="RefSeq" id="WP_093099150.1">
    <property type="nucleotide sequence ID" value="NZ_FNGK01000004.1"/>
</dbReference>
<dbReference type="PROSITE" id="PS51257">
    <property type="entry name" value="PROKAR_LIPOPROTEIN"/>
    <property type="match status" value="1"/>
</dbReference>